<reference evidence="2 3" key="1">
    <citation type="journal article" date="2019" name="Int. J. Syst. Evol. Microbiol.">
        <title>The Global Catalogue of Microorganisms (GCM) 10K type strain sequencing project: providing services to taxonomists for standard genome sequencing and annotation.</title>
        <authorList>
            <consortium name="The Broad Institute Genomics Platform"/>
            <consortium name="The Broad Institute Genome Sequencing Center for Infectious Disease"/>
            <person name="Wu L."/>
            <person name="Ma J."/>
        </authorList>
    </citation>
    <scope>NUCLEOTIDE SEQUENCE [LARGE SCALE GENOMIC DNA]</scope>
    <source>
        <strain evidence="2 3">JCM 1405</strain>
    </source>
</reference>
<keyword evidence="2" id="KW-0489">Methyltransferase</keyword>
<accession>A0ABN1IL51</accession>
<dbReference type="GO" id="GO:0032259">
    <property type="term" value="P:methylation"/>
    <property type="evidence" value="ECO:0007669"/>
    <property type="project" value="UniProtKB-KW"/>
</dbReference>
<evidence type="ECO:0000313" key="3">
    <source>
        <dbReference type="Proteomes" id="UP001500339"/>
    </source>
</evidence>
<dbReference type="EMBL" id="BAAACF010000001">
    <property type="protein sequence ID" value="GAA0716513.1"/>
    <property type="molecule type" value="Genomic_DNA"/>
</dbReference>
<dbReference type="Gene3D" id="3.40.50.150">
    <property type="entry name" value="Vaccinia Virus protein VP39"/>
    <property type="match status" value="1"/>
</dbReference>
<dbReference type="Pfam" id="PF13847">
    <property type="entry name" value="Methyltransf_31"/>
    <property type="match status" value="1"/>
</dbReference>
<evidence type="ECO:0000313" key="2">
    <source>
        <dbReference type="EMBL" id="GAA0716513.1"/>
    </source>
</evidence>
<keyword evidence="3" id="KW-1185">Reference proteome</keyword>
<keyword evidence="2" id="KW-0808">Transferase</keyword>
<dbReference type="Proteomes" id="UP001500339">
    <property type="component" value="Unassembled WGS sequence"/>
</dbReference>
<evidence type="ECO:0000259" key="1">
    <source>
        <dbReference type="Pfam" id="PF13847"/>
    </source>
</evidence>
<organism evidence="2 3">
    <name type="scientific">Clostridium malenominatum</name>
    <dbReference type="NCBI Taxonomy" id="1539"/>
    <lineage>
        <taxon>Bacteria</taxon>
        <taxon>Bacillati</taxon>
        <taxon>Bacillota</taxon>
        <taxon>Clostridia</taxon>
        <taxon>Eubacteriales</taxon>
        <taxon>Clostridiaceae</taxon>
        <taxon>Clostridium</taxon>
    </lineage>
</organism>
<dbReference type="CDD" id="cd02440">
    <property type="entry name" value="AdoMet_MTases"/>
    <property type="match status" value="1"/>
</dbReference>
<comment type="caution">
    <text evidence="2">The sequence shown here is derived from an EMBL/GenBank/DDBJ whole genome shotgun (WGS) entry which is preliminary data.</text>
</comment>
<dbReference type="RefSeq" id="WP_343765315.1">
    <property type="nucleotide sequence ID" value="NZ_BAAACF010000001.1"/>
</dbReference>
<dbReference type="GO" id="GO:0008168">
    <property type="term" value="F:methyltransferase activity"/>
    <property type="evidence" value="ECO:0007669"/>
    <property type="project" value="UniProtKB-KW"/>
</dbReference>
<proteinExistence type="predicted"/>
<dbReference type="InterPro" id="IPR025714">
    <property type="entry name" value="Methyltranfer_dom"/>
</dbReference>
<dbReference type="PANTHER" id="PTHR43861">
    <property type="entry name" value="TRANS-ACONITATE 2-METHYLTRANSFERASE-RELATED"/>
    <property type="match status" value="1"/>
</dbReference>
<dbReference type="InterPro" id="IPR029063">
    <property type="entry name" value="SAM-dependent_MTases_sf"/>
</dbReference>
<feature type="domain" description="Methyltransferase" evidence="1">
    <location>
        <begin position="35"/>
        <end position="171"/>
    </location>
</feature>
<gene>
    <name evidence="2" type="ORF">GCM10008905_01070</name>
</gene>
<dbReference type="SUPFAM" id="SSF53335">
    <property type="entry name" value="S-adenosyl-L-methionine-dependent methyltransferases"/>
    <property type="match status" value="1"/>
</dbReference>
<name>A0ABN1IL51_9CLOT</name>
<protein>
    <submittedName>
        <fullName evidence="2">Methyltransferase domain-containing protein</fullName>
    </submittedName>
</protein>
<sequence length="196" mass="22657">MNDREFFNSLASKWDEICNHDEIKIRKIIELSKVEKGCKVLDVGTGTGVLVKYLLELLPETIKAVDLSENMIEIAKGKYNDERVEFVAGDIMEFHEGNFDYIFLYSVYPHFTDKEKLFSHLYKLLNENGKIIIAHSESKEKINNIHKKSDSVKDHLLPEGKITANIMSRYFQIDKIIDDEEMYFVSGILVTETDKG</sequence>